<protein>
    <recommendedName>
        <fullName evidence="4">Transposase</fullName>
    </recommendedName>
</protein>
<evidence type="ECO:0000256" key="1">
    <source>
        <dbReference type="SAM" id="MobiDB-lite"/>
    </source>
</evidence>
<feature type="compositionally biased region" description="Basic and acidic residues" evidence="1">
    <location>
        <begin position="1"/>
        <end position="13"/>
    </location>
</feature>
<evidence type="ECO:0000313" key="2">
    <source>
        <dbReference type="EMBL" id="GJD96548.1"/>
    </source>
</evidence>
<organism evidence="2 3">
    <name type="scientific">Methylobacterium iners</name>
    <dbReference type="NCBI Taxonomy" id="418707"/>
    <lineage>
        <taxon>Bacteria</taxon>
        <taxon>Pseudomonadati</taxon>
        <taxon>Pseudomonadota</taxon>
        <taxon>Alphaproteobacteria</taxon>
        <taxon>Hyphomicrobiales</taxon>
        <taxon>Methylobacteriaceae</taxon>
        <taxon>Methylobacterium</taxon>
    </lineage>
</organism>
<dbReference type="EMBL" id="BPQP01000064">
    <property type="protein sequence ID" value="GJD96548.1"/>
    <property type="molecule type" value="Genomic_DNA"/>
</dbReference>
<reference evidence="2" key="2">
    <citation type="submission" date="2021-08" db="EMBL/GenBank/DDBJ databases">
        <authorList>
            <person name="Tani A."/>
            <person name="Ola A."/>
            <person name="Ogura Y."/>
            <person name="Katsura K."/>
            <person name="Hayashi T."/>
        </authorList>
    </citation>
    <scope>NUCLEOTIDE SEQUENCE</scope>
    <source>
        <strain evidence="2">DSM 19015</strain>
    </source>
</reference>
<dbReference type="Proteomes" id="UP001055125">
    <property type="component" value="Unassembled WGS sequence"/>
</dbReference>
<reference evidence="2" key="1">
    <citation type="journal article" date="2021" name="Front. Microbiol.">
        <title>Comprehensive Comparative Genomics and Phenotyping of Methylobacterium Species.</title>
        <authorList>
            <person name="Alessa O."/>
            <person name="Ogura Y."/>
            <person name="Fujitani Y."/>
            <person name="Takami H."/>
            <person name="Hayashi T."/>
            <person name="Sahin N."/>
            <person name="Tani A."/>
        </authorList>
    </citation>
    <scope>NUCLEOTIDE SEQUENCE</scope>
    <source>
        <strain evidence="2">DSM 19015</strain>
    </source>
</reference>
<sequence>MMREKRIKIDAAKQRSASQTDARQCSRFD</sequence>
<gene>
    <name evidence="2" type="ORF">OCOJLMKI_3770</name>
</gene>
<name>A0ABQ4S0B2_9HYPH</name>
<accession>A0ABQ4S0B2</accession>
<keyword evidence="3" id="KW-1185">Reference proteome</keyword>
<evidence type="ECO:0008006" key="4">
    <source>
        <dbReference type="Google" id="ProtNLM"/>
    </source>
</evidence>
<evidence type="ECO:0000313" key="3">
    <source>
        <dbReference type="Proteomes" id="UP001055125"/>
    </source>
</evidence>
<feature type="region of interest" description="Disordered" evidence="1">
    <location>
        <begin position="1"/>
        <end position="29"/>
    </location>
</feature>
<proteinExistence type="predicted"/>
<comment type="caution">
    <text evidence="2">The sequence shown here is derived from an EMBL/GenBank/DDBJ whole genome shotgun (WGS) entry which is preliminary data.</text>
</comment>